<keyword evidence="2" id="KW-1185">Reference proteome</keyword>
<organism evidence="1 2">
    <name type="scientific">Faecalibacterium longum</name>
    <dbReference type="NCBI Taxonomy" id="1851428"/>
    <lineage>
        <taxon>Bacteria</taxon>
        <taxon>Bacillati</taxon>
        <taxon>Bacillota</taxon>
        <taxon>Clostridia</taxon>
        <taxon>Eubacteriales</taxon>
        <taxon>Oscillospiraceae</taxon>
        <taxon>Faecalibacterium</taxon>
    </lineage>
</organism>
<name>A0ABV1ILV0_9FIRM</name>
<protein>
    <submittedName>
        <fullName evidence="1">Uncharacterized protein</fullName>
    </submittedName>
</protein>
<sequence>MIDIISAALSLFAIVVSIYAAFTANKSAAAAIRSSNCGVIFDDYLIKKIPQARTTLRFDDKGILCNGNNLCDALADMSMAALFYRYDDKIFFDKLVKECSSLEDLIVEAGNKPKRFEDNQHEFWQAVQKSLESIYRLIDKKRVGGKL</sequence>
<dbReference type="Proteomes" id="UP001439984">
    <property type="component" value="Unassembled WGS sequence"/>
</dbReference>
<proteinExistence type="predicted"/>
<evidence type="ECO:0000313" key="2">
    <source>
        <dbReference type="Proteomes" id="UP001439984"/>
    </source>
</evidence>
<evidence type="ECO:0000313" key="1">
    <source>
        <dbReference type="EMBL" id="MEQ2687812.1"/>
    </source>
</evidence>
<dbReference type="EMBL" id="JBBNIB010000107">
    <property type="protein sequence ID" value="MEQ2687812.1"/>
    <property type="molecule type" value="Genomic_DNA"/>
</dbReference>
<comment type="caution">
    <text evidence="1">The sequence shown here is derived from an EMBL/GenBank/DDBJ whole genome shotgun (WGS) entry which is preliminary data.</text>
</comment>
<reference evidence="1 2" key="1">
    <citation type="submission" date="2024-04" db="EMBL/GenBank/DDBJ databases">
        <title>Human intestinal bacterial collection.</title>
        <authorList>
            <person name="Pauvert C."/>
            <person name="Hitch T.C.A."/>
            <person name="Clavel T."/>
        </authorList>
    </citation>
    <scope>NUCLEOTIDE SEQUENCE [LARGE SCALE GENOMIC DNA]</scope>
    <source>
        <strain evidence="1 2">CLA-AA-H236</strain>
    </source>
</reference>
<accession>A0ABV1ILV0</accession>
<gene>
    <name evidence="1" type="ORF">AAAU72_06415</name>
</gene>
<dbReference type="RefSeq" id="WP_227624620.1">
    <property type="nucleotide sequence ID" value="NZ_JBBNIB010000107.1"/>
</dbReference>